<evidence type="ECO:0000259" key="1">
    <source>
        <dbReference type="Pfam" id="PF01966"/>
    </source>
</evidence>
<dbReference type="InterPro" id="IPR006674">
    <property type="entry name" value="HD_domain"/>
</dbReference>
<sequence length="149" mass="17092">MENVREKVDELLLNMDDSSLRRSGYIHLYGISQASAMIAMKREENVELAAIAGMLHDIYTYTAKDSQNHAQHSSVMAKEILESLKLFTAGEIHLICTAIYHHSNKEKIHSAFGEVLIDGDVLQHCLYSPLFQVMDYEKERYEKLKAEFQ</sequence>
<reference evidence="2 3" key="1">
    <citation type="submission" date="2019-02" db="EMBL/GenBank/DDBJ databases">
        <title>Genomic Encyclopedia of Type Strains, Phase IV (KMG-IV): sequencing the most valuable type-strain genomes for metagenomic binning, comparative biology and taxonomic classification.</title>
        <authorList>
            <person name="Goeker M."/>
        </authorList>
    </citation>
    <scope>NUCLEOTIDE SEQUENCE [LARGE SCALE GENOMIC DNA]</scope>
    <source>
        <strain evidence="2 3">DSM 29486</strain>
    </source>
</reference>
<feature type="domain" description="HD" evidence="1">
    <location>
        <begin position="25"/>
        <end position="109"/>
    </location>
</feature>
<name>A0A4Q7PRL5_9FIRM</name>
<dbReference type="Gene3D" id="1.10.3210.10">
    <property type="entry name" value="Hypothetical protein af1432"/>
    <property type="match status" value="1"/>
</dbReference>
<dbReference type="SUPFAM" id="SSF109604">
    <property type="entry name" value="HD-domain/PDEase-like"/>
    <property type="match status" value="1"/>
</dbReference>
<dbReference type="Proteomes" id="UP000292927">
    <property type="component" value="Unassembled WGS sequence"/>
</dbReference>
<comment type="caution">
    <text evidence="2">The sequence shown here is derived from an EMBL/GenBank/DDBJ whole genome shotgun (WGS) entry which is preliminary data.</text>
</comment>
<dbReference type="Pfam" id="PF01966">
    <property type="entry name" value="HD"/>
    <property type="match status" value="1"/>
</dbReference>
<organism evidence="2 3">
    <name type="scientific">Cuneatibacter caecimuris</name>
    <dbReference type="NCBI Taxonomy" id="1796618"/>
    <lineage>
        <taxon>Bacteria</taxon>
        <taxon>Bacillati</taxon>
        <taxon>Bacillota</taxon>
        <taxon>Clostridia</taxon>
        <taxon>Lachnospirales</taxon>
        <taxon>Lachnospiraceae</taxon>
        <taxon>Cuneatibacter</taxon>
    </lineage>
</organism>
<evidence type="ECO:0000313" key="3">
    <source>
        <dbReference type="Proteomes" id="UP000292927"/>
    </source>
</evidence>
<keyword evidence="3" id="KW-1185">Reference proteome</keyword>
<dbReference type="AlphaFoldDB" id="A0A4Q7PRL5"/>
<dbReference type="EMBL" id="SGXF01000001">
    <property type="protein sequence ID" value="RZT02718.1"/>
    <property type="molecule type" value="Genomic_DNA"/>
</dbReference>
<proteinExistence type="predicted"/>
<protein>
    <submittedName>
        <fullName evidence="2">HD domain-containing protein</fullName>
    </submittedName>
</protein>
<gene>
    <name evidence="2" type="ORF">EV209_0842</name>
</gene>
<accession>A0A4Q7PRL5</accession>
<evidence type="ECO:0000313" key="2">
    <source>
        <dbReference type="EMBL" id="RZT02718.1"/>
    </source>
</evidence>